<dbReference type="SUPFAM" id="SSF81383">
    <property type="entry name" value="F-box domain"/>
    <property type="match status" value="1"/>
</dbReference>
<dbReference type="Pfam" id="PF12937">
    <property type="entry name" value="F-box-like"/>
    <property type="match status" value="1"/>
</dbReference>
<dbReference type="CDD" id="cd09917">
    <property type="entry name" value="F-box_SF"/>
    <property type="match status" value="1"/>
</dbReference>
<comment type="caution">
    <text evidence="2">The sequence shown here is derived from an EMBL/GenBank/DDBJ whole genome shotgun (WGS) entry which is preliminary data.</text>
</comment>
<feature type="domain" description="F-box" evidence="1">
    <location>
        <begin position="1"/>
        <end position="57"/>
    </location>
</feature>
<evidence type="ECO:0000259" key="1">
    <source>
        <dbReference type="PROSITE" id="PS50181"/>
    </source>
</evidence>
<name>A0A9P3LBK8_9APHY</name>
<dbReference type="EMBL" id="BPQB01000008">
    <property type="protein sequence ID" value="GJE88183.1"/>
    <property type="molecule type" value="Genomic_DNA"/>
</dbReference>
<proteinExistence type="predicted"/>
<sequence length="296" mass="32247">MAGITDLPPELHLHILSYLPLSALIAARNTCRHWRHLTPLAPLPLIRRKLLSLYDTLCTIPAFQMSRRMAQASIRADFGDAERRSYLAALPRDTGDEFATWILEWPADAVVASLWPALDPAYNMGSAVFPHRRDIGNRMPTPGYAPATHTLELSLYAGHGAGPAHVVALPLLDEGNCWTHWVVLAGEQELSDVGGAKRRVDLRGTVFSKIRGADGDDGYAEFLESPSPLDCRSCVIACPSTHPAATAPCLAGPLLCPAGPDTWGPWLRYLEQETRKLQTSMEESGAWCGCVGCRSA</sequence>
<evidence type="ECO:0000313" key="3">
    <source>
        <dbReference type="Proteomes" id="UP000703269"/>
    </source>
</evidence>
<keyword evidence="3" id="KW-1185">Reference proteome</keyword>
<gene>
    <name evidence="2" type="ORF">PsYK624_042660</name>
</gene>
<reference evidence="2 3" key="1">
    <citation type="submission" date="2021-08" db="EMBL/GenBank/DDBJ databases">
        <title>Draft Genome Sequence of Phanerochaete sordida strain YK-624.</title>
        <authorList>
            <person name="Mori T."/>
            <person name="Dohra H."/>
            <person name="Suzuki T."/>
            <person name="Kawagishi H."/>
            <person name="Hirai H."/>
        </authorList>
    </citation>
    <scope>NUCLEOTIDE SEQUENCE [LARGE SCALE GENOMIC DNA]</scope>
    <source>
        <strain evidence="2 3">YK-624</strain>
    </source>
</reference>
<dbReference type="SMART" id="SM00256">
    <property type="entry name" value="FBOX"/>
    <property type="match status" value="1"/>
</dbReference>
<dbReference type="InterPro" id="IPR036047">
    <property type="entry name" value="F-box-like_dom_sf"/>
</dbReference>
<dbReference type="AlphaFoldDB" id="A0A9P3LBK8"/>
<dbReference type="OrthoDB" id="2789299at2759"/>
<dbReference type="PROSITE" id="PS50181">
    <property type="entry name" value="FBOX"/>
    <property type="match status" value="1"/>
</dbReference>
<evidence type="ECO:0000313" key="2">
    <source>
        <dbReference type="EMBL" id="GJE88183.1"/>
    </source>
</evidence>
<dbReference type="Gene3D" id="1.20.1280.50">
    <property type="match status" value="1"/>
</dbReference>
<protein>
    <submittedName>
        <fullName evidence="2">F-box protein</fullName>
    </submittedName>
</protein>
<accession>A0A9P3LBK8</accession>
<dbReference type="Proteomes" id="UP000703269">
    <property type="component" value="Unassembled WGS sequence"/>
</dbReference>
<dbReference type="InterPro" id="IPR001810">
    <property type="entry name" value="F-box_dom"/>
</dbReference>
<organism evidence="2 3">
    <name type="scientific">Phanerochaete sordida</name>
    <dbReference type="NCBI Taxonomy" id="48140"/>
    <lineage>
        <taxon>Eukaryota</taxon>
        <taxon>Fungi</taxon>
        <taxon>Dikarya</taxon>
        <taxon>Basidiomycota</taxon>
        <taxon>Agaricomycotina</taxon>
        <taxon>Agaricomycetes</taxon>
        <taxon>Polyporales</taxon>
        <taxon>Phanerochaetaceae</taxon>
        <taxon>Phanerochaete</taxon>
    </lineage>
</organism>